<gene>
    <name evidence="2" type="ORF">POTOM_043723</name>
</gene>
<evidence type="ECO:0000313" key="2">
    <source>
        <dbReference type="EMBL" id="KAG6751531.1"/>
    </source>
</evidence>
<comment type="caution">
    <text evidence="2">The sequence shown here is derived from an EMBL/GenBank/DDBJ whole genome shotgun (WGS) entry which is preliminary data.</text>
</comment>
<reference evidence="2" key="1">
    <citation type="journal article" date="2020" name="bioRxiv">
        <title>Hybrid origin of Populus tomentosa Carr. identified through genome sequencing and phylogenomic analysis.</title>
        <authorList>
            <person name="An X."/>
            <person name="Gao K."/>
            <person name="Chen Z."/>
            <person name="Li J."/>
            <person name="Yang X."/>
            <person name="Yang X."/>
            <person name="Zhou J."/>
            <person name="Guo T."/>
            <person name="Zhao T."/>
            <person name="Huang S."/>
            <person name="Miao D."/>
            <person name="Khan W.U."/>
            <person name="Rao P."/>
            <person name="Ye M."/>
            <person name="Lei B."/>
            <person name="Liao W."/>
            <person name="Wang J."/>
            <person name="Ji L."/>
            <person name="Li Y."/>
            <person name="Guo B."/>
            <person name="Mustafa N.S."/>
            <person name="Li S."/>
            <person name="Yun Q."/>
            <person name="Keller S.R."/>
            <person name="Mao J."/>
            <person name="Zhang R."/>
            <person name="Strauss S.H."/>
        </authorList>
    </citation>
    <scope>NUCLEOTIDE SEQUENCE</scope>
    <source>
        <strain evidence="2">GM15</strain>
        <tissue evidence="2">Leaf</tissue>
    </source>
</reference>
<dbReference type="Proteomes" id="UP000886885">
    <property type="component" value="Chromosome 13A"/>
</dbReference>
<dbReference type="EMBL" id="JAAWWB010000025">
    <property type="protein sequence ID" value="KAG6751531.1"/>
    <property type="molecule type" value="Genomic_DNA"/>
</dbReference>
<name>A0A8X7YIX5_POPTO</name>
<evidence type="ECO:0000256" key="1">
    <source>
        <dbReference type="SAM" id="MobiDB-lite"/>
    </source>
</evidence>
<feature type="region of interest" description="Disordered" evidence="1">
    <location>
        <begin position="141"/>
        <end position="161"/>
    </location>
</feature>
<feature type="compositionally biased region" description="Basic and acidic residues" evidence="1">
    <location>
        <begin position="148"/>
        <end position="161"/>
    </location>
</feature>
<evidence type="ECO:0000313" key="3">
    <source>
        <dbReference type="Proteomes" id="UP000886885"/>
    </source>
</evidence>
<sequence>MKEENPNTCRDIIASNDPPNSQLCNVSCSTMPEPKIRIRIPQLLAKTMRRRSNDCITDHLDDHARAKKERVVKPKSLLPEKFGLFFPSVFGKKKSPKASSKVHKNGDGYKSDLAWADDGLYDGDQPFGVAPNSSLPLLEIEEEEEGEEHEKPTMERRDNKPSRAADMFLKVSFPLLGFFTKYTSLNFFRGKTNTDHTVLRRQGTSHDLHSGVGMSDTPAGRQESSSNLLRNPSRVLRTDQKLRMASFLGNTTRSQNGGKPVQIEEESREECGEELCKKRILMGEKCKPLSFSGSLHYDEDGTLLPEMFCDCVYQITKLVAFYYALQNRKVFCATGSADLLSSHVYILFKIGKTSIMQHALTSESGLQ</sequence>
<organism evidence="2 3">
    <name type="scientific">Populus tomentosa</name>
    <name type="common">Chinese white poplar</name>
    <dbReference type="NCBI Taxonomy" id="118781"/>
    <lineage>
        <taxon>Eukaryota</taxon>
        <taxon>Viridiplantae</taxon>
        <taxon>Streptophyta</taxon>
        <taxon>Embryophyta</taxon>
        <taxon>Tracheophyta</taxon>
        <taxon>Spermatophyta</taxon>
        <taxon>Magnoliopsida</taxon>
        <taxon>eudicotyledons</taxon>
        <taxon>Gunneridae</taxon>
        <taxon>Pentapetalae</taxon>
        <taxon>rosids</taxon>
        <taxon>fabids</taxon>
        <taxon>Malpighiales</taxon>
        <taxon>Salicaceae</taxon>
        <taxon>Saliceae</taxon>
        <taxon>Populus</taxon>
    </lineage>
</organism>
<accession>A0A8X7YIX5</accession>
<feature type="region of interest" description="Disordered" evidence="1">
    <location>
        <begin position="204"/>
        <end position="227"/>
    </location>
</feature>
<dbReference type="AlphaFoldDB" id="A0A8X7YIX5"/>
<dbReference type="PANTHER" id="PTHR33237:SF39">
    <property type="match status" value="1"/>
</dbReference>
<dbReference type="PANTHER" id="PTHR33237">
    <property type="entry name" value="F2P16.13 PROTEIN-RELATED"/>
    <property type="match status" value="1"/>
</dbReference>
<protein>
    <submittedName>
        <fullName evidence="2">Uncharacterized protein</fullName>
    </submittedName>
</protein>
<dbReference type="OrthoDB" id="847788at2759"/>
<keyword evidence="3" id="KW-1185">Reference proteome</keyword>
<proteinExistence type="predicted"/>